<sequence length="95" mass="11319">MRNMREAPYNKSVYWSKLYIFWADEHVVTKNHVDSNYKLAKDHLLSKWVIHTWEGMSELPLTDTDNVIKENLSPEYGATMGFFSVYHVTLKIYFK</sequence>
<evidence type="ECO:0000313" key="2">
    <source>
        <dbReference type="Proteomes" id="UP001056120"/>
    </source>
</evidence>
<protein>
    <submittedName>
        <fullName evidence="1">Uncharacterized protein</fullName>
    </submittedName>
</protein>
<reference evidence="1 2" key="2">
    <citation type="journal article" date="2022" name="Mol. Ecol. Resour.">
        <title>The genomes of chicory, endive, great burdock and yacon provide insights into Asteraceae paleo-polyploidization history and plant inulin production.</title>
        <authorList>
            <person name="Fan W."/>
            <person name="Wang S."/>
            <person name="Wang H."/>
            <person name="Wang A."/>
            <person name="Jiang F."/>
            <person name="Liu H."/>
            <person name="Zhao H."/>
            <person name="Xu D."/>
            <person name="Zhang Y."/>
        </authorList>
    </citation>
    <scope>NUCLEOTIDE SEQUENCE [LARGE SCALE GENOMIC DNA]</scope>
    <source>
        <strain evidence="2">cv. Yunnan</strain>
        <tissue evidence="1">Leaves</tissue>
    </source>
</reference>
<keyword evidence="2" id="KW-1185">Reference proteome</keyword>
<reference evidence="2" key="1">
    <citation type="journal article" date="2022" name="Mol. Ecol. Resour.">
        <title>The genomes of chicory, endive, great burdock and yacon provide insights into Asteraceae palaeo-polyploidization history and plant inulin production.</title>
        <authorList>
            <person name="Fan W."/>
            <person name="Wang S."/>
            <person name="Wang H."/>
            <person name="Wang A."/>
            <person name="Jiang F."/>
            <person name="Liu H."/>
            <person name="Zhao H."/>
            <person name="Xu D."/>
            <person name="Zhang Y."/>
        </authorList>
    </citation>
    <scope>NUCLEOTIDE SEQUENCE [LARGE SCALE GENOMIC DNA]</scope>
    <source>
        <strain evidence="2">cv. Yunnan</strain>
    </source>
</reference>
<dbReference type="EMBL" id="CM042034">
    <property type="protein sequence ID" value="KAI3760911.1"/>
    <property type="molecule type" value="Genomic_DNA"/>
</dbReference>
<accession>A0ACB9EQD2</accession>
<organism evidence="1 2">
    <name type="scientific">Smallanthus sonchifolius</name>
    <dbReference type="NCBI Taxonomy" id="185202"/>
    <lineage>
        <taxon>Eukaryota</taxon>
        <taxon>Viridiplantae</taxon>
        <taxon>Streptophyta</taxon>
        <taxon>Embryophyta</taxon>
        <taxon>Tracheophyta</taxon>
        <taxon>Spermatophyta</taxon>
        <taxon>Magnoliopsida</taxon>
        <taxon>eudicotyledons</taxon>
        <taxon>Gunneridae</taxon>
        <taxon>Pentapetalae</taxon>
        <taxon>asterids</taxon>
        <taxon>campanulids</taxon>
        <taxon>Asterales</taxon>
        <taxon>Asteraceae</taxon>
        <taxon>Asteroideae</taxon>
        <taxon>Heliantheae alliance</taxon>
        <taxon>Millerieae</taxon>
        <taxon>Smallanthus</taxon>
    </lineage>
</organism>
<gene>
    <name evidence="1" type="ORF">L1987_51313</name>
</gene>
<evidence type="ECO:0000313" key="1">
    <source>
        <dbReference type="EMBL" id="KAI3760911.1"/>
    </source>
</evidence>
<dbReference type="Proteomes" id="UP001056120">
    <property type="component" value="Linkage Group LG17"/>
</dbReference>
<proteinExistence type="predicted"/>
<name>A0ACB9EQD2_9ASTR</name>
<comment type="caution">
    <text evidence="1">The sequence shown here is derived from an EMBL/GenBank/DDBJ whole genome shotgun (WGS) entry which is preliminary data.</text>
</comment>